<evidence type="ECO:0000313" key="1">
    <source>
        <dbReference type="EMBL" id="QJA69649.1"/>
    </source>
</evidence>
<dbReference type="AlphaFoldDB" id="A0A6M3LHQ4"/>
<dbReference type="EMBL" id="MT143185">
    <property type="protein sequence ID" value="QJA93889.1"/>
    <property type="molecule type" value="Genomic_DNA"/>
</dbReference>
<dbReference type="EMBL" id="MT141724">
    <property type="protein sequence ID" value="QJA69649.1"/>
    <property type="molecule type" value="Genomic_DNA"/>
</dbReference>
<proteinExistence type="predicted"/>
<sequence>MKIEDIRLTKEEINKAYMKGDYHLTFRITPEMLCGIEATANTATDKAIKEILRILEDAMAGLAIDHPEYYEKQEFVVMPLKYLQSLKKLLDKT</sequence>
<accession>A0A6M3LHQ4</accession>
<gene>
    <name evidence="1" type="ORF">MM415A04412_0011</name>
    <name evidence="2" type="ORF">MM415B04088_0005</name>
</gene>
<organism evidence="2">
    <name type="scientific">viral metagenome</name>
    <dbReference type="NCBI Taxonomy" id="1070528"/>
    <lineage>
        <taxon>unclassified sequences</taxon>
        <taxon>metagenomes</taxon>
        <taxon>organismal metagenomes</taxon>
    </lineage>
</organism>
<evidence type="ECO:0000313" key="2">
    <source>
        <dbReference type="EMBL" id="QJA93889.1"/>
    </source>
</evidence>
<protein>
    <submittedName>
        <fullName evidence="2">Uncharacterized protein</fullName>
    </submittedName>
</protein>
<name>A0A6M3LHQ4_9ZZZZ</name>
<reference evidence="2" key="1">
    <citation type="submission" date="2020-03" db="EMBL/GenBank/DDBJ databases">
        <title>The deep terrestrial virosphere.</title>
        <authorList>
            <person name="Holmfeldt K."/>
            <person name="Nilsson E."/>
            <person name="Simone D."/>
            <person name="Lopez-Fernandez M."/>
            <person name="Wu X."/>
            <person name="de Brujin I."/>
            <person name="Lundin D."/>
            <person name="Andersson A."/>
            <person name="Bertilsson S."/>
            <person name="Dopson M."/>
        </authorList>
    </citation>
    <scope>NUCLEOTIDE SEQUENCE</scope>
    <source>
        <strain evidence="1">MM415A04412</strain>
        <strain evidence="2">MM415B04088</strain>
    </source>
</reference>